<dbReference type="RefSeq" id="WP_153412516.1">
    <property type="nucleotide sequence ID" value="NZ_WEGK01000010.1"/>
</dbReference>
<evidence type="ECO:0000256" key="5">
    <source>
        <dbReference type="ARBA" id="ARBA00023221"/>
    </source>
</evidence>
<dbReference type="Gene3D" id="3.40.50.720">
    <property type="entry name" value="NAD(P)-binding Rossmann-like Domain"/>
    <property type="match status" value="1"/>
</dbReference>
<dbReference type="Proteomes" id="UP000438448">
    <property type="component" value="Unassembled WGS sequence"/>
</dbReference>
<evidence type="ECO:0000256" key="1">
    <source>
        <dbReference type="ARBA" id="ARBA00006484"/>
    </source>
</evidence>
<comment type="similarity">
    <text evidence="1">Belongs to the short-chain dehydrogenases/reductases (SDR) family.</text>
</comment>
<organism evidence="6 7">
    <name type="scientific">Nocardia macrotermitis</name>
    <dbReference type="NCBI Taxonomy" id="2585198"/>
    <lineage>
        <taxon>Bacteria</taxon>
        <taxon>Bacillati</taxon>
        <taxon>Actinomycetota</taxon>
        <taxon>Actinomycetes</taxon>
        <taxon>Mycobacteriales</taxon>
        <taxon>Nocardiaceae</taxon>
        <taxon>Nocardia</taxon>
    </lineage>
</organism>
<dbReference type="PRINTS" id="PR00080">
    <property type="entry name" value="SDRFAMILY"/>
</dbReference>
<evidence type="ECO:0000256" key="3">
    <source>
        <dbReference type="ARBA" id="ARBA00023027"/>
    </source>
</evidence>
<evidence type="ECO:0000313" key="7">
    <source>
        <dbReference type="Proteomes" id="UP000438448"/>
    </source>
</evidence>
<dbReference type="PRINTS" id="PR00081">
    <property type="entry name" value="GDHRDH"/>
</dbReference>
<dbReference type="InterPro" id="IPR036291">
    <property type="entry name" value="NAD(P)-bd_dom_sf"/>
</dbReference>
<keyword evidence="4" id="KW-0443">Lipid metabolism</keyword>
<dbReference type="EMBL" id="WEGK01000010">
    <property type="protein sequence ID" value="MQY21621.1"/>
    <property type="molecule type" value="Genomic_DNA"/>
</dbReference>
<dbReference type="GO" id="GO:0016491">
    <property type="term" value="F:oxidoreductase activity"/>
    <property type="evidence" value="ECO:0007669"/>
    <property type="project" value="UniProtKB-KW"/>
</dbReference>
<dbReference type="PANTHER" id="PTHR43180">
    <property type="entry name" value="3-OXOACYL-(ACYL-CARRIER-PROTEIN) REDUCTASE (AFU_ORTHOLOGUE AFUA_6G11210)"/>
    <property type="match status" value="1"/>
</dbReference>
<dbReference type="SUPFAM" id="SSF51735">
    <property type="entry name" value="NAD(P)-binding Rossmann-fold domains"/>
    <property type="match status" value="1"/>
</dbReference>
<dbReference type="AlphaFoldDB" id="A0A7K0D7V2"/>
<keyword evidence="2 6" id="KW-0560">Oxidoreductase</keyword>
<accession>A0A7K0D7V2</accession>
<reference evidence="6 7" key="1">
    <citation type="submission" date="2019-10" db="EMBL/GenBank/DDBJ databases">
        <title>Nocardia macrotermitis sp. nov. and Nocardia aurantia sp. nov., isolated from the gut of fungus growing-termite Macrotermes natalensis.</title>
        <authorList>
            <person name="Benndorf R."/>
            <person name="Schwitalla J."/>
            <person name="Martin K."/>
            <person name="De Beer W."/>
            <person name="Kaster A.-K."/>
            <person name="Vollmers J."/>
            <person name="Poulsen M."/>
            <person name="Beemelmanns C."/>
        </authorList>
    </citation>
    <scope>NUCLEOTIDE SEQUENCE [LARGE SCALE GENOMIC DNA]</scope>
    <source>
        <strain evidence="6 7">RB20</strain>
    </source>
</reference>
<dbReference type="InterPro" id="IPR002347">
    <property type="entry name" value="SDR_fam"/>
</dbReference>
<dbReference type="PANTHER" id="PTHR43180:SF28">
    <property type="entry name" value="NAD(P)-BINDING ROSSMANN-FOLD SUPERFAMILY PROTEIN"/>
    <property type="match status" value="1"/>
</dbReference>
<keyword evidence="3" id="KW-0520">NAD</keyword>
<dbReference type="CDD" id="cd05233">
    <property type="entry name" value="SDR_c"/>
    <property type="match status" value="1"/>
</dbReference>
<dbReference type="FunFam" id="3.40.50.720:FF:000084">
    <property type="entry name" value="Short-chain dehydrogenase reductase"/>
    <property type="match status" value="1"/>
</dbReference>
<evidence type="ECO:0000313" key="6">
    <source>
        <dbReference type="EMBL" id="MQY21621.1"/>
    </source>
</evidence>
<sequence length="276" mass="28671">MNELNGKVAVVTGGASGIGLASVEKFLDRGARVVIADINAERGESAAAALGSDAAFKATDVADADQVRDLISFTDERFGGLDIMFNNAGIPAAMRANFLDDDLTDFRRVMDVDLLGVMLGTQHAARYMAEHGGGSVINTTSIGGIRAGCGQMVYRAAKAGVIHFTKCAAIDLARYGVRVNCIAPGAIVTPILSVATAHLGDGDAATQELREVIKTIRPLQREGNVDDIAEAAVYFAGEGSAYVTGTVLPVDGGIVAGHASNQMLDIEQHHAESLSA</sequence>
<keyword evidence="5" id="KW-0753">Steroid metabolism</keyword>
<proteinExistence type="inferred from homology"/>
<dbReference type="EC" id="1.1.1.385" evidence="6"/>
<dbReference type="GO" id="GO:0008202">
    <property type="term" value="P:steroid metabolic process"/>
    <property type="evidence" value="ECO:0007669"/>
    <property type="project" value="UniProtKB-KW"/>
</dbReference>
<dbReference type="OrthoDB" id="286404at2"/>
<comment type="caution">
    <text evidence="6">The sequence shown here is derived from an EMBL/GenBank/DDBJ whole genome shotgun (WGS) entry which is preliminary data.</text>
</comment>
<protein>
    <submittedName>
        <fullName evidence="6">Dihydroanticapsin 7-dehydrogenase</fullName>
        <ecNumber evidence="6">1.1.1.385</ecNumber>
    </submittedName>
</protein>
<dbReference type="Pfam" id="PF13561">
    <property type="entry name" value="adh_short_C2"/>
    <property type="match status" value="1"/>
</dbReference>
<dbReference type="NCBIfam" id="NF005559">
    <property type="entry name" value="PRK07231.1"/>
    <property type="match status" value="1"/>
</dbReference>
<evidence type="ECO:0000256" key="4">
    <source>
        <dbReference type="ARBA" id="ARBA00023098"/>
    </source>
</evidence>
<name>A0A7K0D7V2_9NOCA</name>
<gene>
    <name evidence="6" type="primary">bacC_7</name>
    <name evidence="6" type="ORF">NRB20_47340</name>
</gene>
<evidence type="ECO:0000256" key="2">
    <source>
        <dbReference type="ARBA" id="ARBA00023002"/>
    </source>
</evidence>
<keyword evidence="7" id="KW-1185">Reference proteome</keyword>